<dbReference type="EMBL" id="MN739967">
    <property type="protein sequence ID" value="QHT80327.1"/>
    <property type="molecule type" value="Genomic_DNA"/>
</dbReference>
<accession>A0A6C0HIU2</accession>
<dbReference type="AlphaFoldDB" id="A0A6C0HIU2"/>
<reference evidence="1" key="1">
    <citation type="journal article" date="2020" name="Nature">
        <title>Giant virus diversity and host interactions through global metagenomics.</title>
        <authorList>
            <person name="Schulz F."/>
            <person name="Roux S."/>
            <person name="Paez-Espino D."/>
            <person name="Jungbluth S."/>
            <person name="Walsh D.A."/>
            <person name="Denef V.J."/>
            <person name="McMahon K.D."/>
            <person name="Konstantinidis K.T."/>
            <person name="Eloe-Fadrosh E.A."/>
            <person name="Kyrpides N.C."/>
            <person name="Woyke T."/>
        </authorList>
    </citation>
    <scope>NUCLEOTIDE SEQUENCE</scope>
    <source>
        <strain evidence="1">GVMAG-M-3300023184-120</strain>
    </source>
</reference>
<organism evidence="1">
    <name type="scientific">viral metagenome</name>
    <dbReference type="NCBI Taxonomy" id="1070528"/>
    <lineage>
        <taxon>unclassified sequences</taxon>
        <taxon>metagenomes</taxon>
        <taxon>organismal metagenomes</taxon>
    </lineage>
</organism>
<name>A0A6C0HIU2_9ZZZZ</name>
<protein>
    <submittedName>
        <fullName evidence="1">Uncharacterized protein</fullName>
    </submittedName>
</protein>
<proteinExistence type="predicted"/>
<evidence type="ECO:0000313" key="1">
    <source>
        <dbReference type="EMBL" id="QHT80327.1"/>
    </source>
</evidence>
<sequence length="220" mass="26216">MKIVTILGSCRQKSIESIYNCTSIQEDLTYPHYSKEILQTIKYLKYKDLKDCEVRYTFRTPILTGSHVNYEFLKSQYDKSDIFVLEIASMLFYEYDSHYLHHISIEEKYNLDITQDIKVGKLSKSEIENDILEIKKELNKPFLIVSHLVTRESGDRYELKCWLEQICTSHNILFIDPIKELQKRNYNINELLLNEKVLNHYSDNGHIAIQNIYKEYIEKL</sequence>